<dbReference type="PRINTS" id="PR00406">
    <property type="entry name" value="CYTB5RDTASE"/>
</dbReference>
<dbReference type="InterPro" id="IPR017938">
    <property type="entry name" value="Riboflavin_synthase-like_b-brl"/>
</dbReference>
<evidence type="ECO:0000256" key="3">
    <source>
        <dbReference type="ARBA" id="ARBA00022827"/>
    </source>
</evidence>
<keyword evidence="4" id="KW-0560">Oxidoreductase</keyword>
<feature type="binding site" evidence="6">
    <location>
        <position position="30"/>
    </location>
    <ligand>
        <name>FAD</name>
        <dbReference type="ChEBI" id="CHEBI:57692"/>
    </ligand>
</feature>
<keyword evidence="2 6" id="KW-0285">Flavoprotein</keyword>
<name>A0A7S0E960_9EUKA</name>
<dbReference type="Gene3D" id="3.40.50.80">
    <property type="entry name" value="Nucleotide-binding domain of ferredoxin-NADP reductase (FNR) module"/>
    <property type="match status" value="1"/>
</dbReference>
<feature type="binding site" evidence="6">
    <location>
        <position position="15"/>
    </location>
    <ligand>
        <name>FAD</name>
        <dbReference type="ChEBI" id="CHEBI:57692"/>
    </ligand>
</feature>
<proteinExistence type="predicted"/>
<dbReference type="CDD" id="cd06183">
    <property type="entry name" value="cyt_b5_reduct_like"/>
    <property type="match status" value="1"/>
</dbReference>
<protein>
    <recommendedName>
        <fullName evidence="10">Cytochrome-b5 reductase</fullName>
    </recommendedName>
</protein>
<feature type="binding site" evidence="6">
    <location>
        <position position="39"/>
    </location>
    <ligand>
        <name>FAD</name>
        <dbReference type="ChEBI" id="CHEBI:57692"/>
    </ligand>
</feature>
<feature type="binding site" evidence="6">
    <location>
        <position position="40"/>
    </location>
    <ligand>
        <name>FAD</name>
        <dbReference type="ChEBI" id="CHEBI:57692"/>
    </ligand>
</feature>
<evidence type="ECO:0000313" key="9">
    <source>
        <dbReference type="EMBL" id="CAD8478299.1"/>
    </source>
</evidence>
<dbReference type="PANTHER" id="PTHR19370">
    <property type="entry name" value="NADH-CYTOCHROME B5 REDUCTASE"/>
    <property type="match status" value="1"/>
</dbReference>
<evidence type="ECO:0000259" key="8">
    <source>
        <dbReference type="Pfam" id="PF00970"/>
    </source>
</evidence>
<organism evidence="9">
    <name type="scientific">Phaeocystis antarctica</name>
    <dbReference type="NCBI Taxonomy" id="33657"/>
    <lineage>
        <taxon>Eukaryota</taxon>
        <taxon>Haptista</taxon>
        <taxon>Haptophyta</taxon>
        <taxon>Prymnesiophyceae</taxon>
        <taxon>Phaeocystales</taxon>
        <taxon>Phaeocystaceae</taxon>
        <taxon>Phaeocystis</taxon>
    </lineage>
</organism>
<dbReference type="PRINTS" id="PR00371">
    <property type="entry name" value="FPNCR"/>
</dbReference>
<dbReference type="InterPro" id="IPR001433">
    <property type="entry name" value="OxRdtase_FAD/NAD-bd"/>
</dbReference>
<evidence type="ECO:0008006" key="10">
    <source>
        <dbReference type="Google" id="ProtNLM"/>
    </source>
</evidence>
<feature type="binding site" evidence="6">
    <location>
        <position position="32"/>
    </location>
    <ligand>
        <name>FAD</name>
        <dbReference type="ChEBI" id="CHEBI:57692"/>
    </ligand>
</feature>
<evidence type="ECO:0000256" key="1">
    <source>
        <dbReference type="ARBA" id="ARBA00001974"/>
    </source>
</evidence>
<evidence type="ECO:0000256" key="5">
    <source>
        <dbReference type="ARBA" id="ARBA00023027"/>
    </source>
</evidence>
<accession>A0A7S0E960</accession>
<dbReference type="SUPFAM" id="SSF63380">
    <property type="entry name" value="Riboflavin synthase domain-like"/>
    <property type="match status" value="1"/>
</dbReference>
<keyword evidence="3 6" id="KW-0274">FAD</keyword>
<keyword evidence="5" id="KW-0520">NAD</keyword>
<dbReference type="InterPro" id="IPR001709">
    <property type="entry name" value="Flavoprot_Pyr_Nucl_cyt_Rdtase"/>
</dbReference>
<dbReference type="SUPFAM" id="SSF52343">
    <property type="entry name" value="Ferredoxin reductase-like, C-terminal NADP-linked domain"/>
    <property type="match status" value="1"/>
</dbReference>
<evidence type="ECO:0000256" key="4">
    <source>
        <dbReference type="ARBA" id="ARBA00023002"/>
    </source>
</evidence>
<dbReference type="InterPro" id="IPR001834">
    <property type="entry name" value="CBR-like"/>
</dbReference>
<dbReference type="Pfam" id="PF00970">
    <property type="entry name" value="FAD_binding_6"/>
    <property type="match status" value="1"/>
</dbReference>
<dbReference type="Gene3D" id="2.40.30.10">
    <property type="entry name" value="Translation factors"/>
    <property type="match status" value="1"/>
</dbReference>
<evidence type="ECO:0000256" key="6">
    <source>
        <dbReference type="PIRSR" id="PIRSR601834-1"/>
    </source>
</evidence>
<feature type="domain" description="Flavoprotein pyridine nucleotide cytochrome reductase-like FAD-binding" evidence="8">
    <location>
        <begin position="6"/>
        <end position="55"/>
    </location>
</feature>
<dbReference type="Pfam" id="PF00175">
    <property type="entry name" value="NAD_binding_1"/>
    <property type="match status" value="1"/>
</dbReference>
<comment type="cofactor">
    <cofactor evidence="1 6">
        <name>FAD</name>
        <dbReference type="ChEBI" id="CHEBI:57692"/>
    </cofactor>
</comment>
<feature type="domain" description="Oxidoreductase FAD/NAD(P)-binding" evidence="7">
    <location>
        <begin position="75"/>
        <end position="189"/>
    </location>
</feature>
<dbReference type="GO" id="GO:0016491">
    <property type="term" value="F:oxidoreductase activity"/>
    <property type="evidence" value="ECO:0007669"/>
    <property type="project" value="UniProtKB-KW"/>
</dbReference>
<evidence type="ECO:0000256" key="2">
    <source>
        <dbReference type="ARBA" id="ARBA00022630"/>
    </source>
</evidence>
<dbReference type="EMBL" id="HBEP01009988">
    <property type="protein sequence ID" value="CAD8478299.1"/>
    <property type="molecule type" value="Transcribed_RNA"/>
</dbReference>
<feature type="binding site" evidence="6">
    <location>
        <position position="13"/>
    </location>
    <ligand>
        <name>FAD</name>
        <dbReference type="ChEBI" id="CHEBI:57692"/>
    </ligand>
</feature>
<dbReference type="InterPro" id="IPR039261">
    <property type="entry name" value="FNR_nucleotide-bd"/>
</dbReference>
<dbReference type="AlphaFoldDB" id="A0A7S0E960"/>
<gene>
    <name evidence="9" type="ORF">PANT1444_LOCUS5612</name>
</gene>
<reference evidence="9" key="1">
    <citation type="submission" date="2021-01" db="EMBL/GenBank/DDBJ databases">
        <authorList>
            <person name="Corre E."/>
            <person name="Pelletier E."/>
            <person name="Niang G."/>
            <person name="Scheremetjew M."/>
            <person name="Finn R."/>
            <person name="Kale V."/>
            <person name="Holt S."/>
            <person name="Cochrane G."/>
            <person name="Meng A."/>
            <person name="Brown T."/>
            <person name="Cohen L."/>
        </authorList>
    </citation>
    <scope>NUCLEOTIDE SEQUENCE</scope>
    <source>
        <strain evidence="9">CCMP1374</strain>
    </source>
</reference>
<dbReference type="InterPro" id="IPR008333">
    <property type="entry name" value="Cbr1-like_FAD-bd_dom"/>
</dbReference>
<feature type="binding site" evidence="6">
    <location>
        <position position="38"/>
    </location>
    <ligand>
        <name>FAD</name>
        <dbReference type="ChEBI" id="CHEBI:57692"/>
    </ligand>
</feature>
<evidence type="ECO:0000259" key="7">
    <source>
        <dbReference type="Pfam" id="PF00175"/>
    </source>
</evidence>
<sequence length="217" mass="23649">MNAPMADGKSVARPYNPISSNAQLGSFDLLVKVYPEGKVSRYIDALKPGDRVSFKQVKPNLKPFRYPFGKASITMVAGGTGVAPMMQALHPLLSTPGDSTRVRLLYGNLSPADIMLKKELDALALQHPDRLEVHYVVGSSADDISYRLGGHGWEGESGWIDEDKLKRLAFPPAADTVLWLCGVDDMYKSLAGSRLKALAPGSVLARLGYSEDMVWRS</sequence>
<feature type="binding site" evidence="6">
    <location>
        <position position="14"/>
    </location>
    <ligand>
        <name>FAD</name>
        <dbReference type="ChEBI" id="CHEBI:57692"/>
    </ligand>
</feature>